<dbReference type="GO" id="GO:0103068">
    <property type="term" value="F:leukotriene C4 gamma-glutamyl transferase activity"/>
    <property type="evidence" value="ECO:0007669"/>
    <property type="project" value="UniProtKB-EC"/>
</dbReference>
<dbReference type="EC" id="2.3.2.2" evidence="1"/>
<dbReference type="InterPro" id="IPR043138">
    <property type="entry name" value="GGT_lsub"/>
</dbReference>
<dbReference type="PANTHER" id="PTHR43881">
    <property type="entry name" value="GAMMA-GLUTAMYLTRANSPEPTIDASE (AFU_ORTHOLOGUE AFUA_4G13580)"/>
    <property type="match status" value="1"/>
</dbReference>
<keyword evidence="2" id="KW-1185">Reference proteome</keyword>
<evidence type="ECO:0000313" key="1">
    <source>
        <dbReference type="EMBL" id="QDU71399.1"/>
    </source>
</evidence>
<dbReference type="AlphaFoldDB" id="A0A518BWP4"/>
<dbReference type="PRINTS" id="PR01210">
    <property type="entry name" value="GGTRANSPTASE"/>
</dbReference>
<name>A0A518BWP4_9BACT</name>
<accession>A0A518BWP4</accession>
<dbReference type="EMBL" id="CP036280">
    <property type="protein sequence ID" value="QDU71399.1"/>
    <property type="molecule type" value="Genomic_DNA"/>
</dbReference>
<dbReference type="SUPFAM" id="SSF56235">
    <property type="entry name" value="N-terminal nucleophile aminohydrolases (Ntn hydrolases)"/>
    <property type="match status" value="1"/>
</dbReference>
<dbReference type="RefSeq" id="WP_145445548.1">
    <property type="nucleotide sequence ID" value="NZ_CP036280.1"/>
</dbReference>
<dbReference type="InterPro" id="IPR029055">
    <property type="entry name" value="Ntn_hydrolases_N"/>
</dbReference>
<sequence>MTRPYHRLRHTVYGSAAVASSQPLATAAGLHALRSGGNALDAALATAITLTVVEPSSNGLGSDAFTIIHKDGKLHALNGSGRSPSRWTPDRFAGLDEFPLFGPDSVTVPGVVHAWATAHQRFGKLPFADLFQDAIRHARDGFPVGPITAAAWARGADRYSQRPDWSSTFLTNGKPPTAGQRFAMPDHARTLETIAKDHGQSFYQGELAQRIAAHIQAEGGALHADDLAAHQSDWVDTIHTTAFDRTLHELPPNGQGIAALIALGIARNLPLADLDPDCPDAIHLQAEAIRLAFADLHTHVSDPNTAHIDTRQLLDPDYLKQRAAQVNPRKAGDPAPGIPRRGGTIYCCAADNQGMMVSWIQSNFWGFGSGLVVPDTGIALQNRAAGFTLEPGHANQAAPAKRPFHTIIPGFITNNHQPEAAFGVMGGSFQTQGHLQVFLRRYLWKQDLQEAADAPRWMITSSRKLALEPAWDKTTADDLTTRGHNIIELPFIYFGGAQGIFRQTDNTYAALSDWRKEGQAAVI</sequence>
<dbReference type="InterPro" id="IPR043137">
    <property type="entry name" value="GGT_ssub_C"/>
</dbReference>
<proteinExistence type="predicted"/>
<keyword evidence="1" id="KW-0808">Transferase</keyword>
<dbReference type="KEGG" id="mcad:Pan265_12480"/>
<keyword evidence="1" id="KW-0012">Acyltransferase</keyword>
<gene>
    <name evidence="1" type="primary">ywrD</name>
    <name evidence="1" type="ORF">Pan265_12480</name>
</gene>
<reference evidence="1 2" key="1">
    <citation type="submission" date="2019-02" db="EMBL/GenBank/DDBJ databases">
        <title>Deep-cultivation of Planctomycetes and their phenomic and genomic characterization uncovers novel biology.</title>
        <authorList>
            <person name="Wiegand S."/>
            <person name="Jogler M."/>
            <person name="Boedeker C."/>
            <person name="Pinto D."/>
            <person name="Vollmers J."/>
            <person name="Rivas-Marin E."/>
            <person name="Kohn T."/>
            <person name="Peeters S.H."/>
            <person name="Heuer A."/>
            <person name="Rast P."/>
            <person name="Oberbeckmann S."/>
            <person name="Bunk B."/>
            <person name="Jeske O."/>
            <person name="Meyerdierks A."/>
            <person name="Storesund J.E."/>
            <person name="Kallscheuer N."/>
            <person name="Luecker S."/>
            <person name="Lage O.M."/>
            <person name="Pohl T."/>
            <person name="Merkel B.J."/>
            <person name="Hornburger P."/>
            <person name="Mueller R.-W."/>
            <person name="Bruemmer F."/>
            <person name="Labrenz M."/>
            <person name="Spormann A.M."/>
            <person name="Op den Camp H."/>
            <person name="Overmann J."/>
            <person name="Amann R."/>
            <person name="Jetten M.S.M."/>
            <person name="Mascher T."/>
            <person name="Medema M.H."/>
            <person name="Devos D.P."/>
            <person name="Kaster A.-K."/>
            <person name="Ovreas L."/>
            <person name="Rohde M."/>
            <person name="Galperin M.Y."/>
            <person name="Jogler C."/>
        </authorList>
    </citation>
    <scope>NUCLEOTIDE SEQUENCE [LARGE SCALE GENOMIC DNA]</scope>
    <source>
        <strain evidence="1 2">Pan265</strain>
    </source>
</reference>
<dbReference type="Pfam" id="PF01019">
    <property type="entry name" value="G_glu_transpept"/>
    <property type="match status" value="1"/>
</dbReference>
<evidence type="ECO:0000313" key="2">
    <source>
        <dbReference type="Proteomes" id="UP000320386"/>
    </source>
</evidence>
<dbReference type="InterPro" id="IPR052896">
    <property type="entry name" value="GGT-like_enzyme"/>
</dbReference>
<dbReference type="Gene3D" id="1.10.246.130">
    <property type="match status" value="1"/>
</dbReference>
<dbReference type="Proteomes" id="UP000320386">
    <property type="component" value="Chromosome"/>
</dbReference>
<dbReference type="PANTHER" id="PTHR43881:SF1">
    <property type="entry name" value="GAMMA-GLUTAMYLTRANSPEPTIDASE (AFU_ORTHOLOGUE AFUA_4G13580)"/>
    <property type="match status" value="1"/>
</dbReference>
<protein>
    <submittedName>
        <fullName evidence="1">Gamma-glutamyltransferase YwrD</fullName>
        <ecNumber evidence="1">2.3.2.2</ecNumber>
    </submittedName>
</protein>
<dbReference type="Gene3D" id="3.60.20.40">
    <property type="match status" value="1"/>
</dbReference>
<organism evidence="1 2">
    <name type="scientific">Mucisphaera calidilacus</name>
    <dbReference type="NCBI Taxonomy" id="2527982"/>
    <lineage>
        <taxon>Bacteria</taxon>
        <taxon>Pseudomonadati</taxon>
        <taxon>Planctomycetota</taxon>
        <taxon>Phycisphaerae</taxon>
        <taxon>Phycisphaerales</taxon>
        <taxon>Phycisphaeraceae</taxon>
        <taxon>Mucisphaera</taxon>
    </lineage>
</organism>
<dbReference type="OrthoDB" id="9781342at2"/>